<gene>
    <name evidence="1" type="ORF">CXU22_06275</name>
</gene>
<organism evidence="1 2">
    <name type="scientific">Akkermansia muciniphila</name>
    <dbReference type="NCBI Taxonomy" id="239935"/>
    <lineage>
        <taxon>Bacteria</taxon>
        <taxon>Pseudomonadati</taxon>
        <taxon>Verrucomicrobiota</taxon>
        <taxon>Verrucomicrobiia</taxon>
        <taxon>Verrucomicrobiales</taxon>
        <taxon>Akkermansiaceae</taxon>
        <taxon>Akkermansia</taxon>
    </lineage>
</organism>
<proteinExistence type="predicted"/>
<protein>
    <submittedName>
        <fullName evidence="1">Uncharacterized protein</fullName>
    </submittedName>
</protein>
<dbReference type="EMBL" id="PJKA01000010">
    <property type="protein sequence ID" value="PNC18234.1"/>
    <property type="molecule type" value="Genomic_DNA"/>
</dbReference>
<name>A0A2N8HE44_9BACT</name>
<sequence length="98" mass="11241">MGISGEAGVRDMPDFFHIRRVDHAPQGAFTEKIRDFLLDAAHSGKVKTPETRPFRHDWNEPLFPFPEQAARSMLYYLSRLSFPPEEPPSTFEKACMTS</sequence>
<dbReference type="AlphaFoldDB" id="A0A2N8HE44"/>
<evidence type="ECO:0000313" key="2">
    <source>
        <dbReference type="Proteomes" id="UP000236000"/>
    </source>
</evidence>
<comment type="caution">
    <text evidence="1">The sequence shown here is derived from an EMBL/GenBank/DDBJ whole genome shotgun (WGS) entry which is preliminary data.</text>
</comment>
<dbReference type="RefSeq" id="WP_102713661.1">
    <property type="nucleotide sequence ID" value="NZ_CABMLK010000001.1"/>
</dbReference>
<dbReference type="Proteomes" id="UP000236000">
    <property type="component" value="Unassembled WGS sequence"/>
</dbReference>
<reference evidence="1 2" key="1">
    <citation type="journal article" date="2017" name="BMC Genomics">
        <title>Genome sequencing of 39 Akkermansia muciniphila isolates reveals its population structure, genomic and functional diverisity, and global distribution in mammalian gut microbiotas.</title>
        <authorList>
            <person name="Guo X."/>
            <person name="Li S."/>
            <person name="Zhang J."/>
            <person name="Wu F."/>
            <person name="Li X."/>
            <person name="Wu D."/>
            <person name="Zhang M."/>
            <person name="Ou Z."/>
            <person name="Jie Z."/>
            <person name="Yan Q."/>
            <person name="Li P."/>
            <person name="Yi J."/>
            <person name="Peng Y."/>
        </authorList>
    </citation>
    <scope>NUCLEOTIDE SEQUENCE [LARGE SCALE GENOMIC DNA]</scope>
    <source>
        <strain evidence="1 2">GP24</strain>
    </source>
</reference>
<evidence type="ECO:0000313" key="1">
    <source>
        <dbReference type="EMBL" id="PNC18234.1"/>
    </source>
</evidence>
<accession>A0A2N8HE44</accession>